<dbReference type="Pfam" id="PF03060">
    <property type="entry name" value="NMO"/>
    <property type="match status" value="1"/>
</dbReference>
<dbReference type="Gene3D" id="3.20.20.70">
    <property type="entry name" value="Aldolase class I"/>
    <property type="match status" value="1"/>
</dbReference>
<evidence type="ECO:0000313" key="5">
    <source>
        <dbReference type="Proteomes" id="UP001562178"/>
    </source>
</evidence>
<keyword evidence="5" id="KW-1185">Reference proteome</keyword>
<dbReference type="PANTHER" id="PTHR32332:SF38">
    <property type="entry name" value="MONOOXYGENASE RV1533-RELATED"/>
    <property type="match status" value="1"/>
</dbReference>
<name>A0ABV4AYD3_9BURK</name>
<protein>
    <submittedName>
        <fullName evidence="4">Nitronate monooxygenase</fullName>
        <ecNumber evidence="4">1.13.12.-</ecNumber>
    </submittedName>
</protein>
<dbReference type="InterPro" id="IPR004136">
    <property type="entry name" value="NMO"/>
</dbReference>
<dbReference type="GO" id="GO:0004497">
    <property type="term" value="F:monooxygenase activity"/>
    <property type="evidence" value="ECO:0007669"/>
    <property type="project" value="UniProtKB-KW"/>
</dbReference>
<organism evidence="4 5">
    <name type="scientific">Comamonas sediminis</name>
    <dbReference type="NCBI Taxonomy" id="1783360"/>
    <lineage>
        <taxon>Bacteria</taxon>
        <taxon>Pseudomonadati</taxon>
        <taxon>Pseudomonadota</taxon>
        <taxon>Betaproteobacteria</taxon>
        <taxon>Burkholderiales</taxon>
        <taxon>Comamonadaceae</taxon>
        <taxon>Comamonas</taxon>
    </lineage>
</organism>
<evidence type="ECO:0000313" key="4">
    <source>
        <dbReference type="EMBL" id="MEY2249615.1"/>
    </source>
</evidence>
<dbReference type="RefSeq" id="WP_369458781.1">
    <property type="nucleotide sequence ID" value="NZ_JBGBDC010000001.1"/>
</dbReference>
<gene>
    <name evidence="4" type="ORF">AB7A72_01240</name>
</gene>
<dbReference type="InterPro" id="IPR013785">
    <property type="entry name" value="Aldolase_TIM"/>
</dbReference>
<proteinExistence type="predicted"/>
<dbReference type="PANTHER" id="PTHR32332">
    <property type="entry name" value="2-NITROPROPANE DIOXYGENASE"/>
    <property type="match status" value="1"/>
</dbReference>
<evidence type="ECO:0000256" key="2">
    <source>
        <dbReference type="ARBA" id="ARBA00022643"/>
    </source>
</evidence>
<reference evidence="4 5" key="1">
    <citation type="journal article" date="2016" name="Int. J. Syst. Evol. Microbiol.">
        <title>Description of Comamonas sediminis sp. nov., isolated from lagoon sediments.</title>
        <authorList>
            <person name="Subhash Y."/>
            <person name="Bang J.J."/>
            <person name="You T.H."/>
            <person name="Lee S.S."/>
        </authorList>
    </citation>
    <scope>NUCLEOTIDE SEQUENCE [LARGE SCALE GENOMIC DNA]</scope>
    <source>
        <strain evidence="4 5">JCM 31169</strain>
    </source>
</reference>
<keyword evidence="3 4" id="KW-0560">Oxidoreductase</keyword>
<dbReference type="EC" id="1.13.12.-" evidence="4"/>
<dbReference type="CDD" id="cd04730">
    <property type="entry name" value="NPD_like"/>
    <property type="match status" value="1"/>
</dbReference>
<sequence>MPQFQTPLCQRLGIAHPIFGFSHEPDVVVAIAQAGGFPVLGLARDAPQDIPAIVRDVEQRLGGLPYGIDLMLPADVPSQADPQSLQAALPPAHVAFVAGLRQRFAIQPPSQPSFFTAHARSEALFQAQIDAVLNSQACAVATAIGLRAELIAEAKRRGKLTFSLIGSLRHARKALDMGVDVLVAQGYDAGGHTGTVGTMSLLPQIVEIAGAQNVPVLAAGGIATGGQILGCICAGAQGAWLGTLWMAAQENHTPPALLDRLVASSSEDTVISRAHSGKPCRVVRSAWIDAWEEADAPAPLGMPHQQALTGDVFASIHEHNSVSLVYEAAGQSVFGIQGPTTVAAQMQALVAEMDSAFHRLCGLVR</sequence>
<accession>A0ABV4AYD3</accession>
<evidence type="ECO:0000256" key="3">
    <source>
        <dbReference type="ARBA" id="ARBA00023002"/>
    </source>
</evidence>
<dbReference type="EMBL" id="JBGBDC010000001">
    <property type="protein sequence ID" value="MEY2249615.1"/>
    <property type="molecule type" value="Genomic_DNA"/>
</dbReference>
<keyword evidence="1" id="KW-0285">Flavoprotein</keyword>
<dbReference type="SUPFAM" id="SSF51412">
    <property type="entry name" value="Inosine monophosphate dehydrogenase (IMPDH)"/>
    <property type="match status" value="1"/>
</dbReference>
<evidence type="ECO:0000256" key="1">
    <source>
        <dbReference type="ARBA" id="ARBA00022630"/>
    </source>
</evidence>
<keyword evidence="4" id="KW-0503">Monooxygenase</keyword>
<dbReference type="Proteomes" id="UP001562178">
    <property type="component" value="Unassembled WGS sequence"/>
</dbReference>
<keyword evidence="2" id="KW-0288">FMN</keyword>
<comment type="caution">
    <text evidence="4">The sequence shown here is derived from an EMBL/GenBank/DDBJ whole genome shotgun (WGS) entry which is preliminary data.</text>
</comment>